<dbReference type="EMBL" id="QNSA01000006">
    <property type="protein sequence ID" value="RBP73327.1"/>
    <property type="molecule type" value="Genomic_DNA"/>
</dbReference>
<dbReference type="Gene3D" id="3.30.70.1400">
    <property type="entry name" value="Aminomethyltransferase beta-barrel domains"/>
    <property type="match status" value="1"/>
</dbReference>
<proteinExistence type="predicted"/>
<dbReference type="Proteomes" id="UP000253065">
    <property type="component" value="Unassembled WGS sequence"/>
</dbReference>
<evidence type="ECO:0000313" key="5">
    <source>
        <dbReference type="Proteomes" id="UP000253065"/>
    </source>
</evidence>
<dbReference type="Gene3D" id="3.30.70.1630">
    <property type="match status" value="1"/>
</dbReference>
<reference evidence="1 6" key="2">
    <citation type="submission" date="2019-10" db="EMBL/GenBank/DDBJ databases">
        <title>Draft genome sequence of Marinobacter hydrocarbonoclasticus NCT7M from the microbiome of the marine copepod.</title>
        <authorList>
            <person name="Nuttall R."/>
            <person name="Sharma G."/>
            <person name="Moisander P."/>
        </authorList>
    </citation>
    <scope>NUCLEOTIDE SEQUENCE [LARGE SCALE GENOMIC DNA]</scope>
    <source>
        <strain evidence="1 6">NCT7M</strain>
    </source>
</reference>
<dbReference type="InterPro" id="IPR017703">
    <property type="entry name" value="YgfZ/GCV_T_CS"/>
</dbReference>
<reference evidence="3 4" key="1">
    <citation type="submission" date="2018-07" db="EMBL/GenBank/DDBJ databases">
        <title>Freshwater and sediment microbial communities from various areas in North America, analyzing microbe dynamics in response to fracking.</title>
        <authorList>
            <person name="Lamendella R."/>
        </authorList>
    </citation>
    <scope>NUCLEOTIDE SEQUENCE [LARGE SCALE GENOMIC DNA]</scope>
    <source>
        <strain evidence="3 4">114E</strain>
        <strain evidence="2 5">114E_o</strain>
    </source>
</reference>
<name>A0A368UZ96_MARNT</name>
<sequence>MTNANTETPANPTYEGWAHLTDRVLARISGPGTDKFVQGQFSQSVDEVTAGQSLRAAACTPKGRAYCITRLVRDGEDLLLSLERETAEDTVQHLNKYLMLFRGTSLAVLDAGRITGLLGIETARQVAGAATDELTRPGQVLSTDNGYLIRVEDDSNHLARFELWQTDAQPSLPPTSELSMPTWQASEISAGVPWLTEATREAYVPQMLNLQHLQGIHFKKGCYTGQEVIARMHFLGQLKKSLFRVAFSGTDAAPAPGTRLIADGSAVGEVVNSVLTGEQQGEMLAVIRHDAASKHLGVDGHEGLQLEVRPIPYPVPEREKAEQPDT</sequence>
<dbReference type="InterPro" id="IPR045179">
    <property type="entry name" value="YgfZ/GcvT"/>
</dbReference>
<evidence type="ECO:0000313" key="3">
    <source>
        <dbReference type="EMBL" id="RCW34146.1"/>
    </source>
</evidence>
<evidence type="ECO:0000313" key="4">
    <source>
        <dbReference type="Proteomes" id="UP000252795"/>
    </source>
</evidence>
<comment type="caution">
    <text evidence="3">The sequence shown here is derived from an EMBL/GenBank/DDBJ whole genome shotgun (WGS) entry which is preliminary data.</text>
</comment>
<evidence type="ECO:0000313" key="2">
    <source>
        <dbReference type="EMBL" id="RBP73327.1"/>
    </source>
</evidence>
<dbReference type="NCBIfam" id="TIGR03317">
    <property type="entry name" value="ygfZ_signature"/>
    <property type="match status" value="1"/>
</dbReference>
<dbReference type="EMBL" id="QPJB01000006">
    <property type="protein sequence ID" value="RCW34146.1"/>
    <property type="molecule type" value="Genomic_DNA"/>
</dbReference>
<keyword evidence="5" id="KW-1185">Reference proteome</keyword>
<dbReference type="GO" id="GO:0016226">
    <property type="term" value="P:iron-sulfur cluster assembly"/>
    <property type="evidence" value="ECO:0007669"/>
    <property type="project" value="TreeGrafter"/>
</dbReference>
<accession>A0A368UZ96</accession>
<evidence type="ECO:0000313" key="1">
    <source>
        <dbReference type="EMBL" id="KAE8544116.1"/>
    </source>
</evidence>
<dbReference type="Gene3D" id="2.40.30.160">
    <property type="match status" value="1"/>
</dbReference>
<dbReference type="Proteomes" id="UP000469950">
    <property type="component" value="Unassembled WGS sequence"/>
</dbReference>
<dbReference type="SUPFAM" id="SSF103025">
    <property type="entry name" value="Folate-binding domain"/>
    <property type="match status" value="1"/>
</dbReference>
<evidence type="ECO:0000313" key="6">
    <source>
        <dbReference type="Proteomes" id="UP000469950"/>
    </source>
</evidence>
<dbReference type="Proteomes" id="UP000252795">
    <property type="component" value="Unassembled WGS sequence"/>
</dbReference>
<dbReference type="EMBL" id="WBMP01000021">
    <property type="protein sequence ID" value="KAE8544116.1"/>
    <property type="molecule type" value="Genomic_DNA"/>
</dbReference>
<protein>
    <submittedName>
        <fullName evidence="1">tRNA-modifying protein YgfZ</fullName>
    </submittedName>
</protein>
<dbReference type="AlphaFoldDB" id="A0A368UZ96"/>
<dbReference type="PANTHER" id="PTHR22602:SF0">
    <property type="entry name" value="TRANSFERASE CAF17, MITOCHONDRIAL-RELATED"/>
    <property type="match status" value="1"/>
</dbReference>
<dbReference type="RefSeq" id="WP_023008841.1">
    <property type="nucleotide sequence ID" value="NZ_QNSA01000006.1"/>
</dbReference>
<gene>
    <name evidence="3" type="ORF">DET51_106184</name>
    <name evidence="2" type="ORF">DET64_106184</name>
    <name evidence="1" type="ORF">F6453_3500</name>
</gene>
<dbReference type="PANTHER" id="PTHR22602">
    <property type="entry name" value="TRANSFERASE CAF17, MITOCHONDRIAL-RELATED"/>
    <property type="match status" value="1"/>
</dbReference>
<organism evidence="3 4">
    <name type="scientific">Marinobacter nauticus</name>
    <name type="common">Marinobacter hydrocarbonoclasticus</name>
    <name type="synonym">Marinobacter aquaeolei</name>
    <dbReference type="NCBI Taxonomy" id="2743"/>
    <lineage>
        <taxon>Bacteria</taxon>
        <taxon>Pseudomonadati</taxon>
        <taxon>Pseudomonadota</taxon>
        <taxon>Gammaproteobacteria</taxon>
        <taxon>Pseudomonadales</taxon>
        <taxon>Marinobacteraceae</taxon>
        <taxon>Marinobacter</taxon>
    </lineage>
</organism>